<gene>
    <name evidence="2" type="ORF">Tci_860238</name>
</gene>
<feature type="compositionally biased region" description="Acidic residues" evidence="1">
    <location>
        <begin position="34"/>
        <end position="49"/>
    </location>
</feature>
<accession>A0A699RT36</accession>
<evidence type="ECO:0000313" key="2">
    <source>
        <dbReference type="EMBL" id="GFC88268.1"/>
    </source>
</evidence>
<protein>
    <submittedName>
        <fullName evidence="2">Uncharacterized protein</fullName>
    </submittedName>
</protein>
<dbReference type="EMBL" id="BKCJ011114677">
    <property type="protein sequence ID" value="GFC88268.1"/>
    <property type="molecule type" value="Genomic_DNA"/>
</dbReference>
<dbReference type="AlphaFoldDB" id="A0A699RT36"/>
<comment type="caution">
    <text evidence="2">The sequence shown here is derived from an EMBL/GenBank/DDBJ whole genome shotgun (WGS) entry which is preliminary data.</text>
</comment>
<feature type="compositionally biased region" description="Basic and acidic residues" evidence="1">
    <location>
        <begin position="19"/>
        <end position="33"/>
    </location>
</feature>
<evidence type="ECO:0000256" key="1">
    <source>
        <dbReference type="SAM" id="MobiDB-lite"/>
    </source>
</evidence>
<sequence>DASPTALSPGYVVNSEDEKDPKEDPADYLADRGDNDDDESSNDDDDDDD</sequence>
<proteinExistence type="predicted"/>
<reference evidence="2" key="1">
    <citation type="journal article" date="2019" name="Sci. Rep.">
        <title>Draft genome of Tanacetum cinerariifolium, the natural source of mosquito coil.</title>
        <authorList>
            <person name="Yamashiro T."/>
            <person name="Shiraishi A."/>
            <person name="Satake H."/>
            <person name="Nakayama K."/>
        </authorList>
    </citation>
    <scope>NUCLEOTIDE SEQUENCE</scope>
</reference>
<feature type="non-terminal residue" evidence="2">
    <location>
        <position position="1"/>
    </location>
</feature>
<organism evidence="2">
    <name type="scientific">Tanacetum cinerariifolium</name>
    <name type="common">Dalmatian daisy</name>
    <name type="synonym">Chrysanthemum cinerariifolium</name>
    <dbReference type="NCBI Taxonomy" id="118510"/>
    <lineage>
        <taxon>Eukaryota</taxon>
        <taxon>Viridiplantae</taxon>
        <taxon>Streptophyta</taxon>
        <taxon>Embryophyta</taxon>
        <taxon>Tracheophyta</taxon>
        <taxon>Spermatophyta</taxon>
        <taxon>Magnoliopsida</taxon>
        <taxon>eudicotyledons</taxon>
        <taxon>Gunneridae</taxon>
        <taxon>Pentapetalae</taxon>
        <taxon>asterids</taxon>
        <taxon>campanulids</taxon>
        <taxon>Asterales</taxon>
        <taxon>Asteraceae</taxon>
        <taxon>Asteroideae</taxon>
        <taxon>Anthemideae</taxon>
        <taxon>Anthemidinae</taxon>
        <taxon>Tanacetum</taxon>
    </lineage>
</organism>
<name>A0A699RT36_TANCI</name>
<feature type="region of interest" description="Disordered" evidence="1">
    <location>
        <begin position="1"/>
        <end position="49"/>
    </location>
</feature>
<feature type="non-terminal residue" evidence="2">
    <location>
        <position position="49"/>
    </location>
</feature>